<gene>
    <name evidence="1" type="ORF">AB6A68_06345</name>
</gene>
<evidence type="ECO:0000313" key="1">
    <source>
        <dbReference type="EMBL" id="MEX6429459.1"/>
    </source>
</evidence>
<name>A0ABV3Y2P5_9ACTN</name>
<dbReference type="InterPro" id="IPR036412">
    <property type="entry name" value="HAD-like_sf"/>
</dbReference>
<evidence type="ECO:0000313" key="2">
    <source>
        <dbReference type="Proteomes" id="UP001560267"/>
    </source>
</evidence>
<protein>
    <submittedName>
        <fullName evidence="1">HAD family hydrolase</fullName>
        <ecNumber evidence="1">3.-.-.-</ecNumber>
    </submittedName>
</protein>
<proteinExistence type="predicted"/>
<dbReference type="SUPFAM" id="SSF56784">
    <property type="entry name" value="HAD-like"/>
    <property type="match status" value="1"/>
</dbReference>
<dbReference type="EMBL" id="JBFSHR010000017">
    <property type="protein sequence ID" value="MEX6429459.1"/>
    <property type="molecule type" value="Genomic_DNA"/>
</dbReference>
<dbReference type="Proteomes" id="UP001560267">
    <property type="component" value="Unassembled WGS sequence"/>
</dbReference>
<organism evidence="1 2">
    <name type="scientific">Ferrimicrobium acidiphilum</name>
    <dbReference type="NCBI Taxonomy" id="121039"/>
    <lineage>
        <taxon>Bacteria</taxon>
        <taxon>Bacillati</taxon>
        <taxon>Actinomycetota</taxon>
        <taxon>Acidimicrobiia</taxon>
        <taxon>Acidimicrobiales</taxon>
        <taxon>Acidimicrobiaceae</taxon>
        <taxon>Ferrimicrobium</taxon>
    </lineage>
</organism>
<dbReference type="SFLD" id="SFLDS00003">
    <property type="entry name" value="Haloacid_Dehalogenase"/>
    <property type="match status" value="1"/>
</dbReference>
<keyword evidence="1" id="KW-0378">Hydrolase</keyword>
<sequence length="234" mass="25053">MVSGNGGRPVAAFDLDGTLIDSMPTIIRLLTLALTGSDSDHAMPRSRQFVDSRLGPPEERIIEFLADRDKVGWYVAEYVSFLNSLPLSDVRRFANAILDQAEARGFGIIVVTNKSTRLATATLDVLGISDRCEVVVDGYCPEGPKPSPGGLLRAIDDVGGSPGKTVLVGDSDTDGATARSAGVRFARACWFPNVRDAGVAPDCSTSSDGYEYVYRPEELAAVLDYVHDYGLSDC</sequence>
<dbReference type="InterPro" id="IPR041492">
    <property type="entry name" value="HAD_2"/>
</dbReference>
<reference evidence="1 2" key="1">
    <citation type="submission" date="2024-07" db="EMBL/GenBank/DDBJ databases">
        <title>Draft Genome Sequence of Ferrimicrobium acidiphilum Strain YE2023, Isolated from a Pulp of Bioleach Reactor.</title>
        <authorList>
            <person name="Elkina Y.A."/>
            <person name="Bulaeva A.G."/>
            <person name="Beletsky A.V."/>
            <person name="Mardanov A.V."/>
        </authorList>
    </citation>
    <scope>NUCLEOTIDE SEQUENCE [LARGE SCALE GENOMIC DNA]</scope>
    <source>
        <strain evidence="1 2">YE2023</strain>
    </source>
</reference>
<dbReference type="PANTHER" id="PTHR43434:SF1">
    <property type="entry name" value="PHOSPHOGLYCOLATE PHOSPHATASE"/>
    <property type="match status" value="1"/>
</dbReference>
<dbReference type="EC" id="3.-.-.-" evidence="1"/>
<keyword evidence="2" id="KW-1185">Reference proteome</keyword>
<dbReference type="Gene3D" id="1.10.150.240">
    <property type="entry name" value="Putative phosphatase, domain 2"/>
    <property type="match status" value="1"/>
</dbReference>
<dbReference type="InterPro" id="IPR023198">
    <property type="entry name" value="PGP-like_dom2"/>
</dbReference>
<dbReference type="NCBIfam" id="TIGR01549">
    <property type="entry name" value="HAD-SF-IA-v1"/>
    <property type="match status" value="1"/>
</dbReference>
<comment type="caution">
    <text evidence="1">The sequence shown here is derived from an EMBL/GenBank/DDBJ whole genome shotgun (WGS) entry which is preliminary data.</text>
</comment>
<dbReference type="GO" id="GO:0016787">
    <property type="term" value="F:hydrolase activity"/>
    <property type="evidence" value="ECO:0007669"/>
    <property type="project" value="UniProtKB-KW"/>
</dbReference>
<dbReference type="PANTHER" id="PTHR43434">
    <property type="entry name" value="PHOSPHOGLYCOLATE PHOSPHATASE"/>
    <property type="match status" value="1"/>
</dbReference>
<dbReference type="Pfam" id="PF13419">
    <property type="entry name" value="HAD_2"/>
    <property type="match status" value="1"/>
</dbReference>
<dbReference type="Gene3D" id="3.40.50.1000">
    <property type="entry name" value="HAD superfamily/HAD-like"/>
    <property type="match status" value="1"/>
</dbReference>
<dbReference type="SFLD" id="SFLDG01129">
    <property type="entry name" value="C1.5:_HAD__Beta-PGM__Phosphata"/>
    <property type="match status" value="1"/>
</dbReference>
<dbReference type="RefSeq" id="WP_298381619.1">
    <property type="nucleotide sequence ID" value="NZ_JBFSHR010000017.1"/>
</dbReference>
<dbReference type="InterPro" id="IPR006439">
    <property type="entry name" value="HAD-SF_hydro_IA"/>
</dbReference>
<dbReference type="InterPro" id="IPR050155">
    <property type="entry name" value="HAD-like_hydrolase_sf"/>
</dbReference>
<accession>A0ABV3Y2P5</accession>
<dbReference type="InterPro" id="IPR023214">
    <property type="entry name" value="HAD_sf"/>
</dbReference>